<evidence type="ECO:0000256" key="3">
    <source>
        <dbReference type="PROSITE-ProRule" id="PRU00289"/>
    </source>
</evidence>
<keyword evidence="5" id="KW-0472">Membrane</keyword>
<evidence type="ECO:0000256" key="1">
    <source>
        <dbReference type="ARBA" id="ARBA00022741"/>
    </source>
</evidence>
<dbReference type="InterPro" id="IPR002543">
    <property type="entry name" value="FtsK_dom"/>
</dbReference>
<evidence type="ECO:0000259" key="6">
    <source>
        <dbReference type="PROSITE" id="PS50901"/>
    </source>
</evidence>
<dbReference type="GO" id="GO:0003677">
    <property type="term" value="F:DNA binding"/>
    <property type="evidence" value="ECO:0007669"/>
    <property type="project" value="InterPro"/>
</dbReference>
<keyword evidence="5" id="KW-0812">Transmembrane</keyword>
<keyword evidence="1 3" id="KW-0547">Nucleotide-binding</keyword>
<name>A0A9Q2W664_9MICO</name>
<dbReference type="Proteomes" id="UP000709437">
    <property type="component" value="Unassembled WGS sequence"/>
</dbReference>
<sequence length="702" mass="78010">MSRTAGIDMLPRRHGWLGTSVVIAALALVSGGIAAAMSATGYAVGIGIGAVLAIAGTVALHIRTARRTALVDLFLVSVAPVLGWPEPDRTRVRAATWKGSWVGTPRKLRLSYNTASAVDSSTLELISELRRRAAARFGVSYRVAKHHERRGLVWLVEHDSATDREADEKVERVRTQMAKTFGSDAQVTTKTDETGDPKEITVKFEVSPRLTREGVRTHIESATSAVLAGRWRAFWDLQRDFVRFELRPKLESLIPNPSVAPDNVDPKAGYDQMAVPIGKDEDGEVIVWKPKDQAHGMVTGETGKGKTVVILGIVMYLAAHGWRIWGIDGKRIELLGLREYPNVELIAGRIDHQARVVHAVYELMQERMEAYESRRVRLNDFEPVLFVVDEFKTFRNALLAWYRSGFVKPKGAASTPATLTEFSDIVSLGRKLRIHLLIGLQRPDAEFLTGDMRDNFGFRVSLGKLSPEGAKMMWQSFVTGTTVPVNAKGRGMARNKAGTPVELQTYWTPDPEQTDPEQPSEWAFETDLQLVENLRPRVNLWDTKRIIDPDDSPEFDDHGKVIKNGADFIDYMEARIAKATIADAMPVRKMAGVYETPAAKELEQIQIEAEEPDEQLQPFEGYTEPSTSSVEELLDSSGYLQTEGALVEVEDGVWGVLEFAGYDDAEDGYVELSYRDYESGEPGTISLPGDDRIDMRLPQDVA</sequence>
<dbReference type="AlphaFoldDB" id="A0A9Q2W664"/>
<dbReference type="CDD" id="cd01127">
    <property type="entry name" value="TrwB_TraG_TraD_VirD4"/>
    <property type="match status" value="1"/>
</dbReference>
<protein>
    <submittedName>
        <fullName evidence="7">Cell division protein FtsK</fullName>
    </submittedName>
</protein>
<dbReference type="EMBL" id="JAHEWX010000025">
    <property type="protein sequence ID" value="MBT1543207.1"/>
    <property type="molecule type" value="Genomic_DNA"/>
</dbReference>
<dbReference type="PANTHER" id="PTHR22683">
    <property type="entry name" value="SPORULATION PROTEIN RELATED"/>
    <property type="match status" value="1"/>
</dbReference>
<feature type="transmembrane region" description="Helical" evidence="5">
    <location>
        <begin position="16"/>
        <end position="36"/>
    </location>
</feature>
<dbReference type="PROSITE" id="PS50901">
    <property type="entry name" value="FTSK"/>
    <property type="match status" value="1"/>
</dbReference>
<dbReference type="Gene3D" id="3.40.50.300">
    <property type="entry name" value="P-loop containing nucleotide triphosphate hydrolases"/>
    <property type="match status" value="1"/>
</dbReference>
<dbReference type="PANTHER" id="PTHR22683:SF47">
    <property type="entry name" value="FTSK DOMAIN-CONTAINING PROTEIN YDCQ"/>
    <property type="match status" value="1"/>
</dbReference>
<evidence type="ECO:0000313" key="7">
    <source>
        <dbReference type="EMBL" id="MBT1543207.1"/>
    </source>
</evidence>
<keyword evidence="5" id="KW-1133">Transmembrane helix</keyword>
<dbReference type="Pfam" id="PF01580">
    <property type="entry name" value="FtsK_SpoIIIE"/>
    <property type="match status" value="1"/>
</dbReference>
<feature type="compositionally biased region" description="Basic and acidic residues" evidence="4">
    <location>
        <begin position="689"/>
        <end position="702"/>
    </location>
</feature>
<proteinExistence type="predicted"/>
<keyword evidence="7" id="KW-0132">Cell division</keyword>
<dbReference type="RefSeq" id="WP_128781741.1">
    <property type="nucleotide sequence ID" value="NZ_CP045288.2"/>
</dbReference>
<feature type="region of interest" description="Disordered" evidence="4">
    <location>
        <begin position="678"/>
        <end position="702"/>
    </location>
</feature>
<dbReference type="GO" id="GO:0005524">
    <property type="term" value="F:ATP binding"/>
    <property type="evidence" value="ECO:0007669"/>
    <property type="project" value="UniProtKB-UniRule"/>
</dbReference>
<dbReference type="InterPro" id="IPR027417">
    <property type="entry name" value="P-loop_NTPase"/>
</dbReference>
<keyword evidence="7" id="KW-0131">Cell cycle</keyword>
<gene>
    <name evidence="7" type="ORF">KK103_15700</name>
</gene>
<evidence type="ECO:0000256" key="5">
    <source>
        <dbReference type="SAM" id="Phobius"/>
    </source>
</evidence>
<feature type="domain" description="FtsK" evidence="6">
    <location>
        <begin position="283"/>
        <end position="471"/>
    </location>
</feature>
<dbReference type="SUPFAM" id="SSF52540">
    <property type="entry name" value="P-loop containing nucleoside triphosphate hydrolases"/>
    <property type="match status" value="1"/>
</dbReference>
<feature type="binding site" evidence="3">
    <location>
        <begin position="300"/>
        <end position="307"/>
    </location>
    <ligand>
        <name>ATP</name>
        <dbReference type="ChEBI" id="CHEBI:30616"/>
    </ligand>
</feature>
<evidence type="ECO:0000256" key="4">
    <source>
        <dbReference type="SAM" id="MobiDB-lite"/>
    </source>
</evidence>
<organism evidence="7 8">
    <name type="scientific">Curtobacterium flaccumfaciens pv. flaccumfaciens</name>
    <dbReference type="NCBI Taxonomy" id="138532"/>
    <lineage>
        <taxon>Bacteria</taxon>
        <taxon>Bacillati</taxon>
        <taxon>Actinomycetota</taxon>
        <taxon>Actinomycetes</taxon>
        <taxon>Micrococcales</taxon>
        <taxon>Microbacteriaceae</taxon>
        <taxon>Curtobacterium</taxon>
    </lineage>
</organism>
<reference evidence="7" key="1">
    <citation type="submission" date="2021-05" db="EMBL/GenBank/DDBJ databases">
        <title>Whole genome sequence of Curtobacterium flaccumfaciens pv. flaccumfaciens strain CFBP 3417.</title>
        <authorList>
            <person name="Osdaghi E."/>
            <person name="Taghouti G."/>
            <person name="Portier P."/>
            <person name="Fazliarab A."/>
            <person name="Taghavi S.M."/>
            <person name="Briand M."/>
            <person name="Le-Saux M."/>
            <person name="Jacques M.-A."/>
        </authorList>
    </citation>
    <scope>NUCLEOTIDE SEQUENCE</scope>
    <source>
        <strain evidence="7">CFBP 3417</strain>
    </source>
</reference>
<keyword evidence="2 3" id="KW-0067">ATP-binding</keyword>
<dbReference type="GO" id="GO:0051301">
    <property type="term" value="P:cell division"/>
    <property type="evidence" value="ECO:0007669"/>
    <property type="project" value="UniProtKB-KW"/>
</dbReference>
<dbReference type="InterPro" id="IPR050206">
    <property type="entry name" value="FtsK/SpoIIIE/SftA"/>
</dbReference>
<comment type="caution">
    <text evidence="7">The sequence shown here is derived from an EMBL/GenBank/DDBJ whole genome shotgun (WGS) entry which is preliminary data.</text>
</comment>
<evidence type="ECO:0000313" key="8">
    <source>
        <dbReference type="Proteomes" id="UP000709437"/>
    </source>
</evidence>
<feature type="transmembrane region" description="Helical" evidence="5">
    <location>
        <begin position="42"/>
        <end position="62"/>
    </location>
</feature>
<evidence type="ECO:0000256" key="2">
    <source>
        <dbReference type="ARBA" id="ARBA00022840"/>
    </source>
</evidence>
<accession>A0A9Q2W664</accession>